<proteinExistence type="inferred from homology"/>
<keyword evidence="5 6" id="KW-0472">Membrane</keyword>
<evidence type="ECO:0000256" key="1">
    <source>
        <dbReference type="ARBA" id="ARBA00004141"/>
    </source>
</evidence>
<feature type="non-terminal residue" evidence="7">
    <location>
        <position position="1"/>
    </location>
</feature>
<keyword evidence="4 6" id="KW-1133">Transmembrane helix</keyword>
<feature type="transmembrane region" description="Helical" evidence="6">
    <location>
        <begin position="93"/>
        <end position="110"/>
    </location>
</feature>
<sequence>MATEGIRHRIKDVLGGGNISSKNNNKGMNNYDNDYDEDNSTGRISFRRKTGHLLASVSVALAHACLYAIVVSLSSSHGQASSNPSWFQPPRSRGLFLVYPSFQMSFWFWYRRDKFGFRDQAPATVVPLYLGYLVLSLAWDPIVFKLGATKVGLLISMVNIGIVVRLSYTILKGLMDSTTLVIDKHSKAIEDAALSLVIYIIEENSVSINTNG</sequence>
<organism evidence="7">
    <name type="scientific">Rhododendron williamsianum</name>
    <dbReference type="NCBI Taxonomy" id="262921"/>
    <lineage>
        <taxon>Eukaryota</taxon>
        <taxon>Viridiplantae</taxon>
        <taxon>Streptophyta</taxon>
        <taxon>Embryophyta</taxon>
        <taxon>Tracheophyta</taxon>
        <taxon>Spermatophyta</taxon>
        <taxon>Magnoliopsida</taxon>
        <taxon>eudicotyledons</taxon>
        <taxon>Gunneridae</taxon>
        <taxon>Pentapetalae</taxon>
        <taxon>asterids</taxon>
        <taxon>Ericales</taxon>
        <taxon>Ericaceae</taxon>
        <taxon>Ericoideae</taxon>
        <taxon>Rhodoreae</taxon>
        <taxon>Rhododendron</taxon>
    </lineage>
</organism>
<dbReference type="Pfam" id="PF03073">
    <property type="entry name" value="TspO_MBR"/>
    <property type="match status" value="1"/>
</dbReference>
<dbReference type="EMBL" id="QEFC01003207">
    <property type="protein sequence ID" value="KAE9448948.1"/>
    <property type="molecule type" value="Genomic_DNA"/>
</dbReference>
<comment type="similarity">
    <text evidence="2">Belongs to the TspO/BZRP family.</text>
</comment>
<protein>
    <submittedName>
        <fullName evidence="7">Uncharacterized protein</fullName>
    </submittedName>
</protein>
<dbReference type="OrthoDB" id="8841220at2759"/>
<comment type="subcellular location">
    <subcellularLocation>
        <location evidence="1">Membrane</location>
        <topology evidence="1">Multi-pass membrane protein</topology>
    </subcellularLocation>
</comment>
<keyword evidence="3 6" id="KW-0812">Transmembrane</keyword>
<feature type="transmembrane region" description="Helical" evidence="6">
    <location>
        <begin position="53"/>
        <end position="73"/>
    </location>
</feature>
<name>A0A6A4L241_9ERIC</name>
<evidence type="ECO:0000313" key="7">
    <source>
        <dbReference type="EMBL" id="KAE9448948.1"/>
    </source>
</evidence>
<feature type="transmembrane region" description="Helical" evidence="6">
    <location>
        <begin position="151"/>
        <end position="171"/>
    </location>
</feature>
<evidence type="ECO:0000256" key="3">
    <source>
        <dbReference type="ARBA" id="ARBA00022692"/>
    </source>
</evidence>
<reference evidence="7" key="1">
    <citation type="journal article" date="2019" name="Genome Biol. Evol.">
        <title>The Rhododendron genome and chromosomal organization provide insight into shared whole-genome duplications across the heath family (Ericaceae).</title>
        <authorList>
            <person name="Soza V.L."/>
            <person name="Lindsley D."/>
            <person name="Waalkes A."/>
            <person name="Ramage E."/>
            <person name="Patwardhan R.P."/>
            <person name="Burton J.N."/>
            <person name="Adey A."/>
            <person name="Kumar A."/>
            <person name="Qiu R."/>
            <person name="Shendure J."/>
            <person name="Hall B."/>
        </authorList>
    </citation>
    <scope>NUCLEOTIDE SEQUENCE</scope>
    <source>
        <strain evidence="7">RSF 1966-606</strain>
    </source>
</reference>
<comment type="caution">
    <text evidence="7">The sequence shown here is derived from an EMBL/GenBank/DDBJ whole genome shotgun (WGS) entry which is preliminary data.</text>
</comment>
<dbReference type="AlphaFoldDB" id="A0A6A4L241"/>
<evidence type="ECO:0000256" key="6">
    <source>
        <dbReference type="SAM" id="Phobius"/>
    </source>
</evidence>
<dbReference type="GO" id="GO:0016020">
    <property type="term" value="C:membrane"/>
    <property type="evidence" value="ECO:0007669"/>
    <property type="project" value="UniProtKB-SubCell"/>
</dbReference>
<dbReference type="InterPro" id="IPR004307">
    <property type="entry name" value="TspO_MBR"/>
</dbReference>
<evidence type="ECO:0000256" key="4">
    <source>
        <dbReference type="ARBA" id="ARBA00022989"/>
    </source>
</evidence>
<dbReference type="Gene3D" id="1.20.1260.100">
    <property type="entry name" value="TspO/MBR protein"/>
    <property type="match status" value="1"/>
</dbReference>
<accession>A0A6A4L241</accession>
<gene>
    <name evidence="7" type="ORF">C3L33_19154</name>
</gene>
<evidence type="ECO:0000256" key="5">
    <source>
        <dbReference type="ARBA" id="ARBA00023136"/>
    </source>
</evidence>
<feature type="transmembrane region" description="Helical" evidence="6">
    <location>
        <begin position="122"/>
        <end position="139"/>
    </location>
</feature>
<dbReference type="InterPro" id="IPR038330">
    <property type="entry name" value="TspO/MBR-related_sf"/>
</dbReference>
<evidence type="ECO:0000256" key="2">
    <source>
        <dbReference type="ARBA" id="ARBA00007524"/>
    </source>
</evidence>